<proteinExistence type="predicted"/>
<evidence type="ECO:0000313" key="2">
    <source>
        <dbReference type="Proteomes" id="UP000792457"/>
    </source>
</evidence>
<comment type="caution">
    <text evidence="1">The sequence shown here is derived from an EMBL/GenBank/DDBJ whole genome shotgun (WGS) entry which is preliminary data.</text>
</comment>
<sequence>MSFLKDESLRDLKLTRNKGHMTLDNHKEHKINCKLPKKHWMDSCTLTMLQDRDRAFRKWKNNPSNSHYRQFYKNLRNQAFEINKGEQKEIY</sequence>
<dbReference type="AlphaFoldDB" id="A0A8K0KNX7"/>
<keyword evidence="2" id="KW-1185">Reference proteome</keyword>
<organism evidence="1 2">
    <name type="scientific">Ladona fulva</name>
    <name type="common">Scarce chaser dragonfly</name>
    <name type="synonym">Libellula fulva</name>
    <dbReference type="NCBI Taxonomy" id="123851"/>
    <lineage>
        <taxon>Eukaryota</taxon>
        <taxon>Metazoa</taxon>
        <taxon>Ecdysozoa</taxon>
        <taxon>Arthropoda</taxon>
        <taxon>Hexapoda</taxon>
        <taxon>Insecta</taxon>
        <taxon>Pterygota</taxon>
        <taxon>Palaeoptera</taxon>
        <taxon>Odonata</taxon>
        <taxon>Epiprocta</taxon>
        <taxon>Anisoptera</taxon>
        <taxon>Libelluloidea</taxon>
        <taxon>Libellulidae</taxon>
        <taxon>Ladona</taxon>
    </lineage>
</organism>
<accession>A0A8K0KNX7</accession>
<reference evidence="1" key="2">
    <citation type="submission" date="2017-10" db="EMBL/GenBank/DDBJ databases">
        <title>Ladona fulva Genome sequencing and assembly.</title>
        <authorList>
            <person name="Murali S."/>
            <person name="Richards S."/>
            <person name="Bandaranaike D."/>
            <person name="Bellair M."/>
            <person name="Blankenburg K."/>
            <person name="Chao H."/>
            <person name="Dinh H."/>
            <person name="Doddapaneni H."/>
            <person name="Dugan-Rocha S."/>
            <person name="Elkadiri S."/>
            <person name="Gnanaolivu R."/>
            <person name="Hernandez B."/>
            <person name="Skinner E."/>
            <person name="Javaid M."/>
            <person name="Lee S."/>
            <person name="Li M."/>
            <person name="Ming W."/>
            <person name="Munidasa M."/>
            <person name="Muniz J."/>
            <person name="Nguyen L."/>
            <person name="Hughes D."/>
            <person name="Osuji N."/>
            <person name="Pu L.-L."/>
            <person name="Puazo M."/>
            <person name="Qu C."/>
            <person name="Quiroz J."/>
            <person name="Raj R."/>
            <person name="Weissenberger G."/>
            <person name="Xin Y."/>
            <person name="Zou X."/>
            <person name="Han Y."/>
            <person name="Worley K."/>
            <person name="Muzny D."/>
            <person name="Gibbs R."/>
        </authorList>
    </citation>
    <scope>NUCLEOTIDE SEQUENCE</scope>
    <source>
        <strain evidence="1">Sampled in the wild</strain>
    </source>
</reference>
<protein>
    <submittedName>
        <fullName evidence="1">Uncharacterized protein</fullName>
    </submittedName>
</protein>
<dbReference type="EMBL" id="KZ309220">
    <property type="protein sequence ID" value="KAG8237758.1"/>
    <property type="molecule type" value="Genomic_DNA"/>
</dbReference>
<reference evidence="1" key="1">
    <citation type="submission" date="2013-04" db="EMBL/GenBank/DDBJ databases">
        <authorList>
            <person name="Qu J."/>
            <person name="Murali S.C."/>
            <person name="Bandaranaike D."/>
            <person name="Bellair M."/>
            <person name="Blankenburg K."/>
            <person name="Chao H."/>
            <person name="Dinh H."/>
            <person name="Doddapaneni H."/>
            <person name="Downs B."/>
            <person name="Dugan-Rocha S."/>
            <person name="Elkadiri S."/>
            <person name="Gnanaolivu R.D."/>
            <person name="Hernandez B."/>
            <person name="Javaid M."/>
            <person name="Jayaseelan J.C."/>
            <person name="Lee S."/>
            <person name="Li M."/>
            <person name="Ming W."/>
            <person name="Munidasa M."/>
            <person name="Muniz J."/>
            <person name="Nguyen L."/>
            <person name="Ongeri F."/>
            <person name="Osuji N."/>
            <person name="Pu L.-L."/>
            <person name="Puazo M."/>
            <person name="Qu C."/>
            <person name="Quiroz J."/>
            <person name="Raj R."/>
            <person name="Weissenberger G."/>
            <person name="Xin Y."/>
            <person name="Zou X."/>
            <person name="Han Y."/>
            <person name="Richards S."/>
            <person name="Worley K."/>
            <person name="Muzny D."/>
            <person name="Gibbs R."/>
        </authorList>
    </citation>
    <scope>NUCLEOTIDE SEQUENCE</scope>
    <source>
        <strain evidence="1">Sampled in the wild</strain>
    </source>
</reference>
<gene>
    <name evidence="1" type="ORF">J437_LFUL014301</name>
</gene>
<dbReference type="Proteomes" id="UP000792457">
    <property type="component" value="Unassembled WGS sequence"/>
</dbReference>
<name>A0A8K0KNX7_LADFU</name>
<evidence type="ECO:0000313" key="1">
    <source>
        <dbReference type="EMBL" id="KAG8237758.1"/>
    </source>
</evidence>